<keyword evidence="2 5" id="KW-0812">Transmembrane</keyword>
<evidence type="ECO:0000256" key="4">
    <source>
        <dbReference type="ARBA" id="ARBA00023136"/>
    </source>
</evidence>
<dbReference type="InterPro" id="IPR013525">
    <property type="entry name" value="ABC2_TM"/>
</dbReference>
<organism evidence="7 8">
    <name type="scientific">Enterocloster hominis</name>
    <name type="common">ex Liu et al. 2021</name>
    <dbReference type="NCBI Taxonomy" id="2763663"/>
    <lineage>
        <taxon>Bacteria</taxon>
        <taxon>Bacillati</taxon>
        <taxon>Bacillota</taxon>
        <taxon>Clostridia</taxon>
        <taxon>Lachnospirales</taxon>
        <taxon>Lachnospiraceae</taxon>
        <taxon>Enterocloster</taxon>
    </lineage>
</organism>
<keyword evidence="4 5" id="KW-0472">Membrane</keyword>
<feature type="transmembrane region" description="Helical" evidence="5">
    <location>
        <begin position="21"/>
        <end position="45"/>
    </location>
</feature>
<sequence length="395" mass="41992">MKIRLFYLKLELKRALKCLPLMAAGAAVLMFFMGAAALLAGKALYGGQAAGRITVGVALPENDILAKQVTSMLSSLESVKSICDLSYMSREECLEGMENGELLAALLVPEGFVQDIMSGVNTPVSVLLPENAGVESRIFKELADAGAQTLSAAQAGIYAGDEVLDQFHCSEARAQLERDLNRLYLEYSLPRGELFRKTAVSASGDVKPVVFYAISLFILALMLSAIPVSGFLQPLDPVLRRQLLLAGVGPVSMILSRILGLALLYMILLLSASSAAVLTGAIPFSSALPAALLLLSVSAASLAVCAFQAAGNRMGGVLFLFLGATALHFFSGGILPLVFLPSAFQKAAPFLPPYIFIETVKMAVTAHWEPWIFAALPAVFLAGTFISLAFEVKRP</sequence>
<evidence type="ECO:0000313" key="7">
    <source>
        <dbReference type="EMBL" id="MBC8599443.1"/>
    </source>
</evidence>
<keyword evidence="8" id="KW-1185">Reference proteome</keyword>
<feature type="transmembrane region" description="Helical" evidence="5">
    <location>
        <begin position="288"/>
        <end position="310"/>
    </location>
</feature>
<evidence type="ECO:0000313" key="8">
    <source>
        <dbReference type="Proteomes" id="UP000647491"/>
    </source>
</evidence>
<comment type="subcellular location">
    <subcellularLocation>
        <location evidence="1">Membrane</location>
        <topology evidence="1">Multi-pass membrane protein</topology>
    </subcellularLocation>
</comment>
<keyword evidence="3 5" id="KW-1133">Transmembrane helix</keyword>
<feature type="domain" description="ABC-2 type transporter transmembrane" evidence="6">
    <location>
        <begin position="29"/>
        <end position="384"/>
    </location>
</feature>
<comment type="caution">
    <text evidence="7">The sequence shown here is derived from an EMBL/GenBank/DDBJ whole genome shotgun (WGS) entry which is preliminary data.</text>
</comment>
<dbReference type="EMBL" id="JACRTJ010000019">
    <property type="protein sequence ID" value="MBC8599443.1"/>
    <property type="molecule type" value="Genomic_DNA"/>
</dbReference>
<accession>A0ABR7NTX7</accession>
<dbReference type="Pfam" id="PF12698">
    <property type="entry name" value="ABC2_membrane_3"/>
    <property type="match status" value="1"/>
</dbReference>
<evidence type="ECO:0000256" key="3">
    <source>
        <dbReference type="ARBA" id="ARBA00022989"/>
    </source>
</evidence>
<evidence type="ECO:0000256" key="2">
    <source>
        <dbReference type="ARBA" id="ARBA00022692"/>
    </source>
</evidence>
<feature type="transmembrane region" description="Helical" evidence="5">
    <location>
        <begin position="244"/>
        <end position="268"/>
    </location>
</feature>
<reference evidence="7 8" key="1">
    <citation type="submission" date="2020-08" db="EMBL/GenBank/DDBJ databases">
        <title>Genome public.</title>
        <authorList>
            <person name="Liu C."/>
            <person name="Sun Q."/>
        </authorList>
    </citation>
    <scope>NUCLEOTIDE SEQUENCE [LARGE SCALE GENOMIC DNA]</scope>
    <source>
        <strain evidence="7 8">BX10</strain>
    </source>
</reference>
<proteinExistence type="predicted"/>
<gene>
    <name evidence="7" type="ORF">H8708_09440</name>
</gene>
<feature type="transmembrane region" description="Helical" evidence="5">
    <location>
        <begin position="317"/>
        <end position="339"/>
    </location>
</feature>
<protein>
    <submittedName>
        <fullName evidence="7">ABC transporter permease</fullName>
    </submittedName>
</protein>
<dbReference type="Proteomes" id="UP000647491">
    <property type="component" value="Unassembled WGS sequence"/>
</dbReference>
<feature type="transmembrane region" description="Helical" evidence="5">
    <location>
        <begin position="209"/>
        <end position="232"/>
    </location>
</feature>
<evidence type="ECO:0000259" key="6">
    <source>
        <dbReference type="Pfam" id="PF12698"/>
    </source>
</evidence>
<evidence type="ECO:0000256" key="1">
    <source>
        <dbReference type="ARBA" id="ARBA00004141"/>
    </source>
</evidence>
<dbReference type="Gene3D" id="3.40.1710.10">
    <property type="entry name" value="abc type-2 transporter like domain"/>
    <property type="match status" value="1"/>
</dbReference>
<feature type="transmembrane region" description="Helical" evidence="5">
    <location>
        <begin position="371"/>
        <end position="390"/>
    </location>
</feature>
<name>A0ABR7NTX7_9FIRM</name>
<dbReference type="RefSeq" id="WP_262427690.1">
    <property type="nucleotide sequence ID" value="NZ_JACRTJ010000019.1"/>
</dbReference>
<evidence type="ECO:0000256" key="5">
    <source>
        <dbReference type="SAM" id="Phobius"/>
    </source>
</evidence>